<dbReference type="GO" id="GO:0005634">
    <property type="term" value="C:nucleus"/>
    <property type="evidence" value="ECO:0007669"/>
    <property type="project" value="TreeGrafter"/>
</dbReference>
<comment type="caution">
    <text evidence="2">The sequence shown here is derived from an EMBL/GenBank/DDBJ whole genome shotgun (WGS) entry which is preliminary data.</text>
</comment>
<feature type="region of interest" description="Disordered" evidence="1">
    <location>
        <begin position="976"/>
        <end position="1239"/>
    </location>
</feature>
<evidence type="ECO:0000313" key="2">
    <source>
        <dbReference type="EMBL" id="PVD38762.1"/>
    </source>
</evidence>
<feature type="region of interest" description="Disordered" evidence="1">
    <location>
        <begin position="132"/>
        <end position="161"/>
    </location>
</feature>
<dbReference type="EMBL" id="PZQS01000001">
    <property type="protein sequence ID" value="PVD38762.1"/>
    <property type="molecule type" value="Genomic_DNA"/>
</dbReference>
<feature type="compositionally biased region" description="Polar residues" evidence="1">
    <location>
        <begin position="480"/>
        <end position="494"/>
    </location>
</feature>
<feature type="compositionally biased region" description="Basic and acidic residues" evidence="1">
    <location>
        <begin position="1190"/>
        <end position="1210"/>
    </location>
</feature>
<dbReference type="STRING" id="400727.A0A2T7PZB7"/>
<feature type="compositionally biased region" description="Low complexity" evidence="1">
    <location>
        <begin position="394"/>
        <end position="410"/>
    </location>
</feature>
<evidence type="ECO:0008006" key="4">
    <source>
        <dbReference type="Google" id="ProtNLM"/>
    </source>
</evidence>
<feature type="compositionally biased region" description="Low complexity" evidence="1">
    <location>
        <begin position="271"/>
        <end position="319"/>
    </location>
</feature>
<organism evidence="2 3">
    <name type="scientific">Pomacea canaliculata</name>
    <name type="common">Golden apple snail</name>
    <dbReference type="NCBI Taxonomy" id="400727"/>
    <lineage>
        <taxon>Eukaryota</taxon>
        <taxon>Metazoa</taxon>
        <taxon>Spiralia</taxon>
        <taxon>Lophotrochozoa</taxon>
        <taxon>Mollusca</taxon>
        <taxon>Gastropoda</taxon>
        <taxon>Caenogastropoda</taxon>
        <taxon>Architaenioglossa</taxon>
        <taxon>Ampullarioidea</taxon>
        <taxon>Ampullariidae</taxon>
        <taxon>Pomacea</taxon>
    </lineage>
</organism>
<keyword evidence="3" id="KW-1185">Reference proteome</keyword>
<feature type="compositionally biased region" description="Low complexity" evidence="1">
    <location>
        <begin position="998"/>
        <end position="1008"/>
    </location>
</feature>
<feature type="compositionally biased region" description="Polar residues" evidence="1">
    <location>
        <begin position="929"/>
        <end position="942"/>
    </location>
</feature>
<sequence length="1614" mass="171492">MIKKNNVNVCGRYPNSPESDFQSYRYNPPLNPAVSALKTAAMNANYRGMTQYPEDYSGYNQSGNSMHPMGYHQGRYNSSNMGMMNHAGTGYGVQNYEASHHGHMMMSGQGQVPQHSAMFQQQQQAYMAPQQFYTGGGASSSGGGGSGGGGGSQFGGQQYPLQGATSMQGMVNASPGYYSSAAPPGGGGGNNTGQSPATSMVPPPHHHLRNTSGQQNPQQVADNILQMASSSYPSHHTVGTVLQVQVPLKNRHAPYQIPRSHFNYSQDKNVAQGQGVSVQSSLGGQQALSGQSMSQQTMTGQTLSAQQAMSGQSMAAQQMIGSGQQAMTGQSLNSQQAVGRSQSGNNLQQQVGVGGQSSMIYPQSSPHSHIGPQASPMSPLMNSPASVQGQQGQSLASPSSLHSPGSTSALRSPAPSPGMCGMRSPCSLSVGTPGGAMRSPVQLPTGFSTQQMSSPPHRSHSSSETPVNTQCAPCVHSPISHVSSPYTPSGQVTHIASPPQPPSYITPNPSPYRLSDSSQGPGHGPGGTVQGQGSSPLQFLQKLVMLPETQVVDPKSVVSEACMGSSSSSESSKNCEGPAEQCSEDVGCSAGNSCTTSPLVDHASPGSGEIQSDEKALSLNASVKSVTDLEKLEVVITVPLMQTHDEMISTHDGSQPSAVTSPSYSVNGAVGFSPSQKFSSNSQASSHSSTSPQLATPSSRNCDTPSSTSPPYNLNPISATGSISRQMHGSSEKKTVKSPHKIQSSHVKCNGTAKQVDAIVDGDKTNSTLCSSNQPLTPHSSHTKDLITNAKQEKHLPSLSKTKKLSSPIAKEQIISEILLSSEEFKQANTVTAECALKVDVNKTKLAMNGFEESEINGNASELDVPRCNHICTRNRSRQNCTDKSLVGSDILDSHEMKKKKVVLNRCQPKHVSRDALSVSSHRVVAAGNSPTQTVVHSQTPCLPSHLSDSEGEREELSDAEVACAFSRISGGGLKRAGSVEDVGPFNDSGSDEEDFSFSDGLDFGYDSPPCEMTGEDSWQLESTKKIASVGQTEGEARCADQGSEKGRSPQNNKSSTGNLDKSTISSSCSRTVTRSTTGRAPKRTFDDTPTNSRRARKTLGTAFNHSNGDLCTKSDKCCIDNDSTDSHTKEKVDEDKDSSPKRNCRKSPVVVLTKAPEKLTHKNKGKKGSSTSRGLKNDKVGKMCTKSDGLSHHSDNHASHMLRGPDGRFLRKTAGIKSRSGTLPAPISQIKDAESDDEPLIVVQRRASKGDSDSSILASTKPISDKLNALKSEQELESSRVNVSLSQSEIPPKLSRMDGDGSFSVKVEPGGGQATPLFQTLTTVNSDLSSRVTSFPSFCDPGTQVVSPSPSKSDSSTPKKRGRPKKPGTSGSKVSKKGKKSKKRELLHWQDTEDDSLQTMKLRRTFHLMQNKKKRSESVPNVSGPFSPFVRVEGKKHTPVRVAVVNHPLTENADPKAGSKKKVTSGIALTASVQISNLPSDKTVMLPSSKTVGETGWTCALCGKRSSYRFLGDLFGPYYLESHLAVLNKSAADASKKDGKQELTGELSLETRSARRKSRCASNGLEVGEVVVTPQEVWVHEDYCFLDVENFSMLCPKHKDKRLKANAVSTSKS</sequence>
<feature type="compositionally biased region" description="Low complexity" evidence="1">
    <location>
        <begin position="341"/>
        <end position="351"/>
    </location>
</feature>
<feature type="region of interest" description="Disordered" evidence="1">
    <location>
        <begin position="675"/>
        <end position="749"/>
    </location>
</feature>
<feature type="compositionally biased region" description="Pro residues" evidence="1">
    <location>
        <begin position="498"/>
        <end position="510"/>
    </location>
</feature>
<feature type="compositionally biased region" description="Gly residues" evidence="1">
    <location>
        <begin position="521"/>
        <end position="530"/>
    </location>
</feature>
<feature type="compositionally biased region" description="Basic and acidic residues" evidence="1">
    <location>
        <begin position="1113"/>
        <end position="1141"/>
    </location>
</feature>
<proteinExistence type="predicted"/>
<feature type="compositionally biased region" description="Polar residues" evidence="1">
    <location>
        <begin position="320"/>
        <end position="340"/>
    </location>
</feature>
<feature type="region of interest" description="Disordered" evidence="1">
    <location>
        <begin position="270"/>
        <end position="534"/>
    </location>
</feature>
<feature type="region of interest" description="Disordered" evidence="1">
    <location>
        <begin position="1339"/>
        <end position="1393"/>
    </location>
</feature>
<feature type="compositionally biased region" description="Polar residues" evidence="1">
    <location>
        <begin position="1280"/>
        <end position="1290"/>
    </location>
</feature>
<dbReference type="PANTHER" id="PTHR14955">
    <property type="entry name" value="RETINOIC ACID INDUCED 1/TRANSCRIPTION FACTOR 20"/>
    <property type="match status" value="1"/>
</dbReference>
<feature type="compositionally biased region" description="Low complexity" evidence="1">
    <location>
        <begin position="1348"/>
        <end position="1357"/>
    </location>
</feature>
<feature type="compositionally biased region" description="Basic and acidic residues" evidence="1">
    <location>
        <begin position="1035"/>
        <end position="1048"/>
    </location>
</feature>
<gene>
    <name evidence="2" type="ORF">C0Q70_01385</name>
</gene>
<dbReference type="OrthoDB" id="10029243at2759"/>
<feature type="compositionally biased region" description="Polar residues" evidence="1">
    <location>
        <begin position="380"/>
        <end position="393"/>
    </location>
</feature>
<reference evidence="2 3" key="1">
    <citation type="submission" date="2018-04" db="EMBL/GenBank/DDBJ databases">
        <title>The genome of golden apple snail Pomacea canaliculata provides insight into stress tolerance and invasive adaptation.</title>
        <authorList>
            <person name="Liu C."/>
            <person name="Liu B."/>
            <person name="Ren Y."/>
            <person name="Zhang Y."/>
            <person name="Wang H."/>
            <person name="Li S."/>
            <person name="Jiang F."/>
            <person name="Yin L."/>
            <person name="Zhang G."/>
            <person name="Qian W."/>
            <person name="Fan W."/>
        </authorList>
    </citation>
    <scope>NUCLEOTIDE SEQUENCE [LARGE SCALE GENOMIC DNA]</scope>
    <source>
        <strain evidence="2">SZHN2017</strain>
        <tissue evidence="2">Muscle</tissue>
    </source>
</reference>
<feature type="region of interest" description="Disordered" evidence="1">
    <location>
        <begin position="1275"/>
        <end position="1315"/>
    </location>
</feature>
<protein>
    <recommendedName>
        <fullName evidence="4">PHD-type domain-containing protein</fullName>
    </recommendedName>
</protein>
<feature type="compositionally biased region" description="Gly residues" evidence="1">
    <location>
        <begin position="134"/>
        <end position="154"/>
    </location>
</feature>
<accession>A0A2T7PZB7</accession>
<feature type="compositionally biased region" description="Polar residues" evidence="1">
    <location>
        <begin position="692"/>
        <end position="729"/>
    </location>
</feature>
<feature type="region of interest" description="Disordered" evidence="1">
    <location>
        <begin position="929"/>
        <end position="954"/>
    </location>
</feature>
<dbReference type="PANTHER" id="PTHR14955:SF4">
    <property type="entry name" value="PHD-TYPE DOMAIN-CONTAINING PROTEIN"/>
    <property type="match status" value="1"/>
</dbReference>
<dbReference type="InterPro" id="IPR052440">
    <property type="entry name" value="Trans_Reg/Chrom_Remod"/>
</dbReference>
<feature type="compositionally biased region" description="Low complexity" evidence="1">
    <location>
        <begin position="675"/>
        <end position="691"/>
    </location>
</feature>
<evidence type="ECO:0000256" key="1">
    <source>
        <dbReference type="SAM" id="MobiDB-lite"/>
    </source>
</evidence>
<feature type="compositionally biased region" description="Polar residues" evidence="1">
    <location>
        <begin position="1049"/>
        <end position="1062"/>
    </location>
</feature>
<name>A0A2T7PZB7_POMCA</name>
<dbReference type="Proteomes" id="UP000245119">
    <property type="component" value="Linkage Group LG1"/>
</dbReference>
<feature type="compositionally biased region" description="Basic residues" evidence="1">
    <location>
        <begin position="1375"/>
        <end position="1384"/>
    </location>
</feature>
<feature type="region of interest" description="Disordered" evidence="1">
    <location>
        <begin position="181"/>
        <end position="217"/>
    </location>
</feature>
<dbReference type="GO" id="GO:0006357">
    <property type="term" value="P:regulation of transcription by RNA polymerase II"/>
    <property type="evidence" value="ECO:0007669"/>
    <property type="project" value="TreeGrafter"/>
</dbReference>
<feature type="compositionally biased region" description="Low complexity" evidence="1">
    <location>
        <begin position="1063"/>
        <end position="1080"/>
    </location>
</feature>
<evidence type="ECO:0000313" key="3">
    <source>
        <dbReference type="Proteomes" id="UP000245119"/>
    </source>
</evidence>